<feature type="non-terminal residue" evidence="2">
    <location>
        <position position="111"/>
    </location>
</feature>
<feature type="chain" id="PRO_5042810048" evidence="1">
    <location>
        <begin position="16"/>
        <end position="111"/>
    </location>
</feature>
<evidence type="ECO:0000256" key="1">
    <source>
        <dbReference type="SAM" id="SignalP"/>
    </source>
</evidence>
<dbReference type="AlphaFoldDB" id="A0AAN5D833"/>
<dbReference type="InterPro" id="IPR035291">
    <property type="entry name" value="DUF5354"/>
</dbReference>
<evidence type="ECO:0000313" key="3">
    <source>
        <dbReference type="Proteomes" id="UP001328107"/>
    </source>
</evidence>
<feature type="non-terminal residue" evidence="2">
    <location>
        <position position="1"/>
    </location>
</feature>
<keyword evidence="1" id="KW-0732">Signal</keyword>
<proteinExistence type="predicted"/>
<name>A0AAN5D833_9BILA</name>
<dbReference type="Pfam" id="PF17305">
    <property type="entry name" value="DUF5354"/>
    <property type="match status" value="1"/>
</dbReference>
<dbReference type="Proteomes" id="UP001328107">
    <property type="component" value="Unassembled WGS sequence"/>
</dbReference>
<gene>
    <name evidence="2" type="ORF">PMAYCL1PPCAC_28743</name>
</gene>
<keyword evidence="3" id="KW-1185">Reference proteome</keyword>
<comment type="caution">
    <text evidence="2">The sequence shown here is derived from an EMBL/GenBank/DDBJ whole genome shotgun (WGS) entry which is preliminary data.</text>
</comment>
<sequence length="111" mass="12082">LSLFLSFALLSAAAALSCYEDDAMGVTHLRSNPQWKYCSLIPYGGENGRGRLMGVSAAQEDLSGLNAIFGQNSDLYAVKVMCLQESHNVGALSSIFKEPEVQFRCFCAHDK</sequence>
<dbReference type="EMBL" id="BTRK01000006">
    <property type="protein sequence ID" value="GMR58548.1"/>
    <property type="molecule type" value="Genomic_DNA"/>
</dbReference>
<organism evidence="2 3">
    <name type="scientific">Pristionchus mayeri</name>
    <dbReference type="NCBI Taxonomy" id="1317129"/>
    <lineage>
        <taxon>Eukaryota</taxon>
        <taxon>Metazoa</taxon>
        <taxon>Ecdysozoa</taxon>
        <taxon>Nematoda</taxon>
        <taxon>Chromadorea</taxon>
        <taxon>Rhabditida</taxon>
        <taxon>Rhabditina</taxon>
        <taxon>Diplogasteromorpha</taxon>
        <taxon>Diplogasteroidea</taxon>
        <taxon>Neodiplogasteridae</taxon>
        <taxon>Pristionchus</taxon>
    </lineage>
</organism>
<evidence type="ECO:0000313" key="2">
    <source>
        <dbReference type="EMBL" id="GMR58548.1"/>
    </source>
</evidence>
<feature type="signal peptide" evidence="1">
    <location>
        <begin position="1"/>
        <end position="15"/>
    </location>
</feature>
<accession>A0AAN5D833</accession>
<protein>
    <submittedName>
        <fullName evidence="2">Uncharacterized protein</fullName>
    </submittedName>
</protein>
<reference evidence="3" key="1">
    <citation type="submission" date="2022-10" db="EMBL/GenBank/DDBJ databases">
        <title>Genome assembly of Pristionchus species.</title>
        <authorList>
            <person name="Yoshida K."/>
            <person name="Sommer R.J."/>
        </authorList>
    </citation>
    <scope>NUCLEOTIDE SEQUENCE [LARGE SCALE GENOMIC DNA]</scope>
    <source>
        <strain evidence="3">RS5460</strain>
    </source>
</reference>